<sequence>MHAPLDFKRLQQDISQEMEKLASFPKNFRDIVFDNIQAMLGDREALQNLMDKLEEENPSGHLNGPGGIILNEMRKNTKDLWIRPQYCITDILDTIMVLNNTQHILLAESMKMRILAQQRELVRSILEPNFKYPWHIPFTLKPELLTPLQDEGVDITYDLLVECGLKMEQNSPRSTWSLEVKEPLSALYGVLSLLQQLADP</sequence>
<evidence type="ECO:0000256" key="1">
    <source>
        <dbReference type="ARBA" id="ARBA00004514"/>
    </source>
</evidence>
<dbReference type="OrthoDB" id="9836623at2759"/>
<dbReference type="GO" id="GO:0005546">
    <property type="term" value="F:phosphatidylinositol-4,5-bisphosphate binding"/>
    <property type="evidence" value="ECO:0007669"/>
    <property type="project" value="TreeGrafter"/>
</dbReference>
<dbReference type="GO" id="GO:0070273">
    <property type="term" value="F:phosphatidylinositol-4-phosphate binding"/>
    <property type="evidence" value="ECO:0007669"/>
    <property type="project" value="TreeGrafter"/>
</dbReference>
<dbReference type="InterPro" id="IPR007677">
    <property type="entry name" value="Gasdermin"/>
</dbReference>
<gene>
    <name evidence="4" type="primary">LOC102840117</name>
</gene>
<reference evidence="4" key="1">
    <citation type="submission" date="2025-08" db="UniProtKB">
        <authorList>
            <consortium name="RefSeq"/>
        </authorList>
    </citation>
    <scope>IDENTIFICATION</scope>
    <source>
        <tissue evidence="4">Spleen</tissue>
    </source>
</reference>
<dbReference type="PANTHER" id="PTHR16399:SF21">
    <property type="entry name" value="GASDERMIN-C"/>
    <property type="match status" value="1"/>
</dbReference>
<dbReference type="GO" id="GO:0001786">
    <property type="term" value="F:phosphatidylserine binding"/>
    <property type="evidence" value="ECO:0007669"/>
    <property type="project" value="TreeGrafter"/>
</dbReference>
<organism evidence="3 4">
    <name type="scientific">Chrysochloris asiatica</name>
    <name type="common">Cape golden mole</name>
    <dbReference type="NCBI Taxonomy" id="185453"/>
    <lineage>
        <taxon>Eukaryota</taxon>
        <taxon>Metazoa</taxon>
        <taxon>Chordata</taxon>
        <taxon>Craniata</taxon>
        <taxon>Vertebrata</taxon>
        <taxon>Euteleostomi</taxon>
        <taxon>Mammalia</taxon>
        <taxon>Eutheria</taxon>
        <taxon>Afrotheria</taxon>
        <taxon>Chrysochloridae</taxon>
        <taxon>Chrysochlorinae</taxon>
        <taxon>Chrysochloris</taxon>
    </lineage>
</organism>
<comment type="subcellular location">
    <subcellularLocation>
        <location evidence="1">Cytoplasm</location>
        <location evidence="1">Cytosol</location>
    </subcellularLocation>
</comment>
<dbReference type="AlphaFoldDB" id="A0A9B0T471"/>
<dbReference type="Proteomes" id="UP000504623">
    <property type="component" value="Unplaced"/>
</dbReference>
<dbReference type="InterPro" id="IPR041263">
    <property type="entry name" value="Gasdermin_PUB"/>
</dbReference>
<dbReference type="Pfam" id="PF17708">
    <property type="entry name" value="Gasdermin_C"/>
    <property type="match status" value="1"/>
</dbReference>
<dbReference type="RefSeq" id="XP_006830901.1">
    <property type="nucleotide sequence ID" value="XM_006830838.1"/>
</dbReference>
<evidence type="ECO:0000259" key="2">
    <source>
        <dbReference type="Pfam" id="PF17708"/>
    </source>
</evidence>
<feature type="domain" description="Gasdermin PUB" evidence="2">
    <location>
        <begin position="6"/>
        <end position="173"/>
    </location>
</feature>
<dbReference type="GO" id="GO:0070269">
    <property type="term" value="P:pyroptotic inflammatory response"/>
    <property type="evidence" value="ECO:0007669"/>
    <property type="project" value="TreeGrafter"/>
</dbReference>
<dbReference type="GO" id="GO:0042742">
    <property type="term" value="P:defense response to bacterium"/>
    <property type="evidence" value="ECO:0007669"/>
    <property type="project" value="TreeGrafter"/>
</dbReference>
<evidence type="ECO:0000313" key="4">
    <source>
        <dbReference type="RefSeq" id="XP_006830901.1"/>
    </source>
</evidence>
<keyword evidence="3" id="KW-1185">Reference proteome</keyword>
<name>A0A9B0T471_CHRAS</name>
<dbReference type="PANTHER" id="PTHR16399">
    <property type="entry name" value="GASDERMIN"/>
    <property type="match status" value="1"/>
</dbReference>
<evidence type="ECO:0000313" key="3">
    <source>
        <dbReference type="Proteomes" id="UP000504623"/>
    </source>
</evidence>
<accession>A0A9B0T471</accession>
<proteinExistence type="predicted"/>
<protein>
    <submittedName>
        <fullName evidence="4">Gasdermin-C-like</fullName>
    </submittedName>
</protein>
<dbReference type="GeneID" id="102840117"/>
<dbReference type="GO" id="GO:0005829">
    <property type="term" value="C:cytosol"/>
    <property type="evidence" value="ECO:0007669"/>
    <property type="project" value="UniProtKB-SubCell"/>
</dbReference>